<dbReference type="PANTHER" id="PTHR23002">
    <property type="entry name" value="ZINC FINGER CCHC DOMAIN CONTAINING PROTEIN"/>
    <property type="match status" value="1"/>
</dbReference>
<dbReference type="GO" id="GO:0008270">
    <property type="term" value="F:zinc ion binding"/>
    <property type="evidence" value="ECO:0007669"/>
    <property type="project" value="UniProtKB-KW"/>
</dbReference>
<reference evidence="4" key="1">
    <citation type="submission" date="2022-10" db="EMBL/GenBank/DDBJ databases">
        <title>Genome assembly of Pristionchus species.</title>
        <authorList>
            <person name="Yoshida K."/>
            <person name="Sommer R.J."/>
        </authorList>
    </citation>
    <scope>NUCLEOTIDE SEQUENCE [LARGE SCALE GENOMIC DNA]</scope>
    <source>
        <strain evidence="4">RS5460</strain>
    </source>
</reference>
<organism evidence="3 4">
    <name type="scientific">Pristionchus mayeri</name>
    <dbReference type="NCBI Taxonomy" id="1317129"/>
    <lineage>
        <taxon>Eukaryota</taxon>
        <taxon>Metazoa</taxon>
        <taxon>Ecdysozoa</taxon>
        <taxon>Nematoda</taxon>
        <taxon>Chromadorea</taxon>
        <taxon>Rhabditida</taxon>
        <taxon>Rhabditina</taxon>
        <taxon>Diplogasteromorpha</taxon>
        <taxon>Diplogasteroidea</taxon>
        <taxon>Neodiplogasteridae</taxon>
        <taxon>Pristionchus</taxon>
    </lineage>
</organism>
<name>A0AAN5CT71_9BILA</name>
<dbReference type="Gene3D" id="4.10.60.10">
    <property type="entry name" value="Zinc finger, CCHC-type"/>
    <property type="match status" value="1"/>
</dbReference>
<evidence type="ECO:0000313" key="3">
    <source>
        <dbReference type="EMBL" id="GMR49899.1"/>
    </source>
</evidence>
<dbReference type="Pfam" id="PF00098">
    <property type="entry name" value="zf-CCHC"/>
    <property type="match status" value="2"/>
</dbReference>
<dbReference type="SMART" id="SM00343">
    <property type="entry name" value="ZnF_C2HC"/>
    <property type="match status" value="2"/>
</dbReference>
<dbReference type="InterPro" id="IPR036875">
    <property type="entry name" value="Znf_CCHC_sf"/>
</dbReference>
<dbReference type="GO" id="GO:0003676">
    <property type="term" value="F:nucleic acid binding"/>
    <property type="evidence" value="ECO:0007669"/>
    <property type="project" value="InterPro"/>
</dbReference>
<keyword evidence="1" id="KW-0862">Zinc</keyword>
<evidence type="ECO:0000313" key="4">
    <source>
        <dbReference type="Proteomes" id="UP001328107"/>
    </source>
</evidence>
<dbReference type="EMBL" id="BTRK01000004">
    <property type="protein sequence ID" value="GMR49899.1"/>
    <property type="molecule type" value="Genomic_DNA"/>
</dbReference>
<gene>
    <name evidence="3" type="ORF">PMAYCL1PPCAC_20094</name>
</gene>
<dbReference type="InterPro" id="IPR051714">
    <property type="entry name" value="Znf_CCHC_NABP"/>
</dbReference>
<dbReference type="PROSITE" id="PS50158">
    <property type="entry name" value="ZF_CCHC"/>
    <property type="match status" value="2"/>
</dbReference>
<feature type="domain" description="CCHC-type" evidence="2">
    <location>
        <begin position="50"/>
        <end position="66"/>
    </location>
</feature>
<accession>A0AAN5CT71</accession>
<keyword evidence="4" id="KW-1185">Reference proteome</keyword>
<dbReference type="Proteomes" id="UP001328107">
    <property type="component" value="Unassembled WGS sequence"/>
</dbReference>
<protein>
    <recommendedName>
        <fullName evidence="2">CCHC-type domain-containing protein</fullName>
    </recommendedName>
</protein>
<proteinExistence type="predicted"/>
<dbReference type="SUPFAM" id="SSF57756">
    <property type="entry name" value="Retrovirus zinc finger-like domains"/>
    <property type="match status" value="1"/>
</dbReference>
<feature type="domain" description="CCHC-type" evidence="2">
    <location>
        <begin position="73"/>
        <end position="87"/>
    </location>
</feature>
<comment type="caution">
    <text evidence="3">The sequence shown here is derived from an EMBL/GenBank/DDBJ whole genome shotgun (WGS) entry which is preliminary data.</text>
</comment>
<dbReference type="InterPro" id="IPR001878">
    <property type="entry name" value="Znf_CCHC"/>
</dbReference>
<dbReference type="AlphaFoldDB" id="A0AAN5CT71"/>
<keyword evidence="1" id="KW-0479">Metal-binding</keyword>
<evidence type="ECO:0000259" key="2">
    <source>
        <dbReference type="PROSITE" id="PS50158"/>
    </source>
</evidence>
<evidence type="ECO:0000256" key="1">
    <source>
        <dbReference type="PROSITE-ProRule" id="PRU00047"/>
    </source>
</evidence>
<sequence length="90" mass="10122">FATRDMPYLDMVNSARDSDRKILATADEFRKAISEGMFDNVHFNLKPPVKCYNCAKPGHYATECTEPKSSEKKCFKCQGIGHIARNCTAT</sequence>
<keyword evidence="1" id="KW-0863">Zinc-finger</keyword>
<dbReference type="GO" id="GO:0019899">
    <property type="term" value="F:enzyme binding"/>
    <property type="evidence" value="ECO:0007669"/>
    <property type="project" value="UniProtKB-ARBA"/>
</dbReference>
<feature type="non-terminal residue" evidence="3">
    <location>
        <position position="1"/>
    </location>
</feature>